<dbReference type="OrthoDB" id="8046937at2759"/>
<dbReference type="InterPro" id="IPR001878">
    <property type="entry name" value="Znf_CCHC"/>
</dbReference>
<dbReference type="Gene3D" id="1.10.340.70">
    <property type="match status" value="1"/>
</dbReference>
<feature type="compositionally biased region" description="Basic and acidic residues" evidence="2">
    <location>
        <begin position="194"/>
        <end position="206"/>
    </location>
</feature>
<feature type="non-terminal residue" evidence="5">
    <location>
        <position position="1"/>
    </location>
</feature>
<dbReference type="CDD" id="cd01644">
    <property type="entry name" value="RT_pepA17"/>
    <property type="match status" value="1"/>
</dbReference>
<dbReference type="InterPro" id="IPR001584">
    <property type="entry name" value="Integrase_cat-core"/>
</dbReference>
<dbReference type="PROSITE" id="PS50994">
    <property type="entry name" value="INTEGRASE"/>
    <property type="match status" value="1"/>
</dbReference>
<keyword evidence="1" id="KW-0862">Zinc</keyword>
<feature type="compositionally biased region" description="Basic and acidic residues" evidence="2">
    <location>
        <begin position="75"/>
        <end position="85"/>
    </location>
</feature>
<keyword evidence="6" id="KW-1185">Reference proteome</keyword>
<dbReference type="InterPro" id="IPR043502">
    <property type="entry name" value="DNA/RNA_pol_sf"/>
</dbReference>
<feature type="region of interest" description="Disordered" evidence="2">
    <location>
        <begin position="1535"/>
        <end position="1556"/>
    </location>
</feature>
<evidence type="ECO:0000313" key="5">
    <source>
        <dbReference type="EMBL" id="KAJ8332755.1"/>
    </source>
</evidence>
<dbReference type="GO" id="GO:0015074">
    <property type="term" value="P:DNA integration"/>
    <property type="evidence" value="ECO:0007669"/>
    <property type="project" value="InterPro"/>
</dbReference>
<sequence length="1556" mass="177145">MPHVQGLKVLDDCEENQRLLQKLPDWATNRWNRYVTKALDQGKPYPGFEAFSDFVAEEARIACNPVSSLHALKRADEKPGREQKRLKANTLVTSAKVSQKTKPTARDSSASERDKGSKTSPSATQNKRQIECTCCQQRHFIYKCDTFAAMSLEERKKLVFDNNMCFGCLRVGHVSKDCRKRATCNICRRSHPTPLHEERPQGERPEAPPPEESASNCSVRVDNSDRTSMIVPVWLSCAATNSPETLVYALLDTQSSNTFIDQDVCEKLRADTEPVKLKLSTMTDRGSIVNCHRVVGLRVRGYLSEECIELPPAYTRQYIPLEQKSIPTCETAKGWAHLLSIAEEIPGLLNCPVGLLVGYDCARALKPNQVISGEDYDPYAVKTDLGWSIVGSIIPQTSSKDVTGFCHRVSVKELPPITLASVIKALEMDFLDTNPREKNISQEDIQFLQLLNGKIQHNEEGHLEMPLPFRERPQLPDNKKLAIVRSKHLKRKLEKSPKYKEDYVKFMDDVFKDGDAEEVDVSPKEGNTWYIPHHGVYHPRKPEKIRVVFDCSAKFEGTSLNDHLLTGPDLTNTLTGVLCRFREHHIAITCDVEKMFHRFHVRPEDRDFMRFLWWENGNTDGEPKEYRMRVHIFGAASSPGCANYGMKYLACEYEKDYPLAANFIQKHFYVDDGLISVDTVKKAIQLINEAQEICAKGKLRLHKFVSNSREVSDAIPESERAIVVKDVDLNYNELPMQSVLGVKWNVEMDAFSYNVILNGKAATRRGILSTVASVYDPLGFLSPYILTGKRVLQEMCKQGVGWDDPLPAELEPKWEAWLRDLENLQKIQIPRCFIPENLGTVQKIELHHFSDASNNGYGQCSYIRIVADEQVHCALVMGKARVAPTSVVTIPRLELTAATVSVAVSNLLREELELKIDQEFFWTDSQVVLGYIKNEARRFHVFVANRVQRIRDTTDPSQWFYVETGQNPADHASRGLKVADLVESNWLTGPKFLWEREIDANQRSPELLVGDPEVKVLRTDAFVRENFLERLSRFPDWNTALNIIARIQRLANRDRSGPISVEDRRIAALALIKAAQREAFEEELKWFSQKSAKLPQTNKIYQLDPILENGLLRVGGRLRKSSASLELKHPIILPREGIVTQLILDDCHKKTQHQGRGQTLNELRASGYWIIGASKVVAKHIKDCVTCRRVRRPIEEQRMADLPVDRVDPSPPFSYTGIDCFGPFYTKQGRKEFKRYGLLFTCLSSRAVHIEMLEDLTTDAFLNALRCFIAIRGAVRQIRCDRGTNFIGAKNELGKGLMELDKERIATYLARKQCDFLMNVPEASHMGGVWERQIRTVRSVMSSVLAQATGRLDDTSLRTFFYEAMSIVNSRPLTTDTINDPKSVEPLTPNHLLTMKTSVPLPPPGKFVREDLYARKRWRRVQYLTEQFWSRWRKEYLANVSLRQRWHAPRRNVQVGDVVIVKDDNIPRNEWKLARIVETSEDDDGLVRKVKLQIGQSNLGKKGERMSAEELKAELESLQERLFAEKAEMARLRGENEKLSEQLTLGSSLGSGASEK</sequence>
<dbReference type="EMBL" id="JAINUF010000024">
    <property type="protein sequence ID" value="KAJ8332755.1"/>
    <property type="molecule type" value="Genomic_DNA"/>
</dbReference>
<dbReference type="PANTHER" id="PTHR47331">
    <property type="entry name" value="PHD-TYPE DOMAIN-CONTAINING PROTEIN"/>
    <property type="match status" value="1"/>
</dbReference>
<dbReference type="GO" id="GO:0003676">
    <property type="term" value="F:nucleic acid binding"/>
    <property type="evidence" value="ECO:0007669"/>
    <property type="project" value="InterPro"/>
</dbReference>
<feature type="domain" description="Integrase catalytic" evidence="4">
    <location>
        <begin position="1207"/>
        <end position="1397"/>
    </location>
</feature>
<reference evidence="5" key="1">
    <citation type="journal article" date="2023" name="Science">
        <title>Genome structures resolve the early diversification of teleost fishes.</title>
        <authorList>
            <person name="Parey E."/>
            <person name="Louis A."/>
            <person name="Montfort J."/>
            <person name="Bouchez O."/>
            <person name="Roques C."/>
            <person name="Iampietro C."/>
            <person name="Lluch J."/>
            <person name="Castinel A."/>
            <person name="Donnadieu C."/>
            <person name="Desvignes T."/>
            <person name="Floi Bucao C."/>
            <person name="Jouanno E."/>
            <person name="Wen M."/>
            <person name="Mejri S."/>
            <person name="Dirks R."/>
            <person name="Jansen H."/>
            <person name="Henkel C."/>
            <person name="Chen W.J."/>
            <person name="Zahm M."/>
            <person name="Cabau C."/>
            <person name="Klopp C."/>
            <person name="Thompson A.W."/>
            <person name="Robinson-Rechavi M."/>
            <person name="Braasch I."/>
            <person name="Lecointre G."/>
            <person name="Bobe J."/>
            <person name="Postlethwait J.H."/>
            <person name="Berthelot C."/>
            <person name="Roest Crollius H."/>
            <person name="Guiguen Y."/>
        </authorList>
    </citation>
    <scope>NUCLEOTIDE SEQUENCE</scope>
    <source>
        <strain evidence="5">WJC10195</strain>
    </source>
</reference>
<keyword evidence="1" id="KW-0863">Zinc-finger</keyword>
<dbReference type="InterPro" id="IPR041588">
    <property type="entry name" value="Integrase_H2C2"/>
</dbReference>
<comment type="caution">
    <text evidence="5">The sequence shown here is derived from an EMBL/GenBank/DDBJ whole genome shotgun (WGS) entry which is preliminary data.</text>
</comment>
<dbReference type="SUPFAM" id="SSF56672">
    <property type="entry name" value="DNA/RNA polymerases"/>
    <property type="match status" value="1"/>
</dbReference>
<gene>
    <name evidence="5" type="ORF">SKAU_G00416510</name>
</gene>
<protein>
    <submittedName>
        <fullName evidence="5">Uncharacterized protein</fullName>
    </submittedName>
</protein>
<dbReference type="InterPro" id="IPR012337">
    <property type="entry name" value="RNaseH-like_sf"/>
</dbReference>
<dbReference type="Gene3D" id="3.30.420.10">
    <property type="entry name" value="Ribonuclease H-like superfamily/Ribonuclease H"/>
    <property type="match status" value="1"/>
</dbReference>
<evidence type="ECO:0000256" key="2">
    <source>
        <dbReference type="SAM" id="MobiDB-lite"/>
    </source>
</evidence>
<dbReference type="Gene3D" id="3.10.10.10">
    <property type="entry name" value="HIV Type 1 Reverse Transcriptase, subunit A, domain 1"/>
    <property type="match status" value="1"/>
</dbReference>
<feature type="region of interest" description="Disordered" evidence="2">
    <location>
        <begin position="190"/>
        <end position="218"/>
    </location>
</feature>
<dbReference type="InterPro" id="IPR036397">
    <property type="entry name" value="RNaseH_sf"/>
</dbReference>
<name>A0A9Q1E623_SYNKA</name>
<keyword evidence="1" id="KW-0479">Metal-binding</keyword>
<dbReference type="InterPro" id="IPR008042">
    <property type="entry name" value="Retrotrans_Pao"/>
</dbReference>
<proteinExistence type="predicted"/>
<dbReference type="PROSITE" id="PS50158">
    <property type="entry name" value="ZF_CCHC"/>
    <property type="match status" value="1"/>
</dbReference>
<accession>A0A9Q1E623</accession>
<dbReference type="GO" id="GO:0008270">
    <property type="term" value="F:zinc ion binding"/>
    <property type="evidence" value="ECO:0007669"/>
    <property type="project" value="UniProtKB-KW"/>
</dbReference>
<feature type="domain" description="CCHC-type" evidence="3">
    <location>
        <begin position="165"/>
        <end position="180"/>
    </location>
</feature>
<dbReference type="Pfam" id="PF17921">
    <property type="entry name" value="Integrase_H2C2"/>
    <property type="match status" value="1"/>
</dbReference>
<dbReference type="InterPro" id="IPR040676">
    <property type="entry name" value="DUF5641"/>
</dbReference>
<feature type="compositionally biased region" description="Polar residues" evidence="2">
    <location>
        <begin position="90"/>
        <end position="108"/>
    </location>
</feature>
<evidence type="ECO:0000256" key="1">
    <source>
        <dbReference type="PROSITE-ProRule" id="PRU00047"/>
    </source>
</evidence>
<evidence type="ECO:0000259" key="4">
    <source>
        <dbReference type="PROSITE" id="PS50994"/>
    </source>
</evidence>
<dbReference type="Pfam" id="PF18701">
    <property type="entry name" value="DUF5641"/>
    <property type="match status" value="1"/>
</dbReference>
<feature type="region of interest" description="Disordered" evidence="2">
    <location>
        <begin position="75"/>
        <end position="124"/>
    </location>
</feature>
<dbReference type="Gene3D" id="3.30.70.270">
    <property type="match status" value="1"/>
</dbReference>
<dbReference type="InterPro" id="IPR043128">
    <property type="entry name" value="Rev_trsase/Diguanyl_cyclase"/>
</dbReference>
<dbReference type="Proteomes" id="UP001152622">
    <property type="component" value="Chromosome 24"/>
</dbReference>
<dbReference type="SUPFAM" id="SSF53098">
    <property type="entry name" value="Ribonuclease H-like"/>
    <property type="match status" value="1"/>
</dbReference>
<feature type="compositionally biased region" description="Low complexity" evidence="2">
    <location>
        <begin position="1541"/>
        <end position="1556"/>
    </location>
</feature>
<organism evidence="5 6">
    <name type="scientific">Synaphobranchus kaupii</name>
    <name type="common">Kaup's arrowtooth eel</name>
    <dbReference type="NCBI Taxonomy" id="118154"/>
    <lineage>
        <taxon>Eukaryota</taxon>
        <taxon>Metazoa</taxon>
        <taxon>Chordata</taxon>
        <taxon>Craniata</taxon>
        <taxon>Vertebrata</taxon>
        <taxon>Euteleostomi</taxon>
        <taxon>Actinopterygii</taxon>
        <taxon>Neopterygii</taxon>
        <taxon>Teleostei</taxon>
        <taxon>Anguilliformes</taxon>
        <taxon>Synaphobranchidae</taxon>
        <taxon>Synaphobranchus</taxon>
    </lineage>
</organism>
<dbReference type="Pfam" id="PF05380">
    <property type="entry name" value="Peptidase_A17"/>
    <property type="match status" value="1"/>
</dbReference>
<dbReference type="PANTHER" id="PTHR47331:SF5">
    <property type="entry name" value="RIBONUCLEASE H"/>
    <property type="match status" value="1"/>
</dbReference>
<evidence type="ECO:0000259" key="3">
    <source>
        <dbReference type="PROSITE" id="PS50158"/>
    </source>
</evidence>
<evidence type="ECO:0000313" key="6">
    <source>
        <dbReference type="Proteomes" id="UP001152622"/>
    </source>
</evidence>